<evidence type="ECO:0008006" key="3">
    <source>
        <dbReference type="Google" id="ProtNLM"/>
    </source>
</evidence>
<evidence type="ECO:0000313" key="1">
    <source>
        <dbReference type="EMBL" id="KXT44249.1"/>
    </source>
</evidence>
<dbReference type="EMBL" id="LTDF01000151">
    <property type="protein sequence ID" value="KXT44249.1"/>
    <property type="molecule type" value="Genomic_DNA"/>
</dbReference>
<reference evidence="1 2" key="1">
    <citation type="submission" date="2016-02" db="EMBL/GenBank/DDBJ databases">
        <authorList>
            <person name="Wen L."/>
            <person name="He K."/>
            <person name="Yang H."/>
        </authorList>
    </citation>
    <scope>NUCLEOTIDE SEQUENCE [LARGE SCALE GENOMIC DNA]</scope>
    <source>
        <strain evidence="1 2">KLE1704</strain>
    </source>
</reference>
<dbReference type="AlphaFoldDB" id="A0A139KYH7"/>
<comment type="caution">
    <text evidence="1">The sequence shown here is derived from an EMBL/GenBank/DDBJ whole genome shotgun (WGS) entry which is preliminary data.</text>
</comment>
<sequence length="327" mass="38130">MVKNMPGMRQEIGGYFSFELNQREKTSFHSNGIYLNSGRNALEYILLSLPRISKLWIPYFTCDVILEPLLKLGILYNFYHINERLEICEDIQLESDEYLLVTNYYGIKDKYIQELSSQYSSKLIVDNAQALFAEPIKWVKSIYSPRKYIGIPDGGIAYIKDGIDVHQFDIDVSYDRCSHLLKRIDLGAGEGYMDFKENSYKLQGQPIKRMSRLTQNLFQAVNFDQIRNIRRDNFRLLHGSLSQTNKLPIPDLDSFSCPMVYPYYTDDCTLKKRLIENKVFIATYWPNVFEWCSSASLEYNLASRVIAIPVDQRYVLNDMKTVLSIIK</sequence>
<dbReference type="InterPro" id="IPR015421">
    <property type="entry name" value="PyrdxlP-dep_Trfase_major"/>
</dbReference>
<gene>
    <name evidence="1" type="ORF">HMPREF2531_03955</name>
</gene>
<dbReference type="SUPFAM" id="SSF53383">
    <property type="entry name" value="PLP-dependent transferases"/>
    <property type="match status" value="1"/>
</dbReference>
<protein>
    <recommendedName>
        <fullName evidence="3">DegT/DnrJ/EryC1/StrS aminotransferase family protein</fullName>
    </recommendedName>
</protein>
<name>A0A139KYH7_9BACE</name>
<dbReference type="Gene3D" id="3.40.640.10">
    <property type="entry name" value="Type I PLP-dependent aspartate aminotransferase-like (Major domain)"/>
    <property type="match status" value="1"/>
</dbReference>
<evidence type="ECO:0000313" key="2">
    <source>
        <dbReference type="Proteomes" id="UP000070319"/>
    </source>
</evidence>
<dbReference type="InterPro" id="IPR015424">
    <property type="entry name" value="PyrdxlP-dep_Trfase"/>
</dbReference>
<dbReference type="PATRIC" id="fig|329854.7.peg.4022"/>
<organism evidence="1">
    <name type="scientific">Bacteroides intestinalis</name>
    <dbReference type="NCBI Taxonomy" id="329854"/>
    <lineage>
        <taxon>Bacteria</taxon>
        <taxon>Pseudomonadati</taxon>
        <taxon>Bacteroidota</taxon>
        <taxon>Bacteroidia</taxon>
        <taxon>Bacteroidales</taxon>
        <taxon>Bacteroidaceae</taxon>
        <taxon>Bacteroides</taxon>
    </lineage>
</organism>
<accession>A0A139KYH7</accession>
<dbReference type="Proteomes" id="UP000070319">
    <property type="component" value="Unassembled WGS sequence"/>
</dbReference>
<proteinExistence type="predicted"/>